<dbReference type="GO" id="GO:0034244">
    <property type="term" value="P:negative regulation of transcription elongation by RNA polymerase II"/>
    <property type="evidence" value="ECO:0007669"/>
    <property type="project" value="TreeGrafter"/>
</dbReference>
<evidence type="ECO:0000313" key="9">
    <source>
        <dbReference type="Proteomes" id="UP000039324"/>
    </source>
</evidence>
<evidence type="ECO:0008006" key="11">
    <source>
        <dbReference type="Google" id="ProtNLM"/>
    </source>
</evidence>
<dbReference type="PANTHER" id="PTHR12144">
    <property type="entry name" value="NEGATIVE ELONGATION FACTOR D"/>
    <property type="match status" value="1"/>
</dbReference>
<evidence type="ECO:0000256" key="6">
    <source>
        <dbReference type="ARBA" id="ARBA00023242"/>
    </source>
</evidence>
<reference evidence="7 9" key="1">
    <citation type="submission" date="2015-02" db="EMBL/GenBank/DDBJ databases">
        <authorList>
            <person name="Chooi Y.-H."/>
        </authorList>
    </citation>
    <scope>NUCLEOTIDE SEQUENCE [LARGE SCALE GENOMIC DNA]</scope>
    <source>
        <strain evidence="7">E3</strain>
    </source>
</reference>
<keyword evidence="9" id="KW-1185">Reference proteome</keyword>
<dbReference type="STRING" id="37360.A0A0G4IT98"/>
<evidence type="ECO:0000256" key="5">
    <source>
        <dbReference type="ARBA" id="ARBA00023163"/>
    </source>
</evidence>
<protein>
    <recommendedName>
        <fullName evidence="11">Negative elongation factor D</fullName>
    </recommendedName>
</protein>
<accession>A0A0G4IT98</accession>
<dbReference type="Proteomes" id="UP000290189">
    <property type="component" value="Unassembled WGS sequence"/>
</dbReference>
<keyword evidence="4" id="KW-0805">Transcription regulation</keyword>
<comment type="similarity">
    <text evidence="2">Belongs to the NELF-D family.</text>
</comment>
<keyword evidence="6" id="KW-0539">Nucleus</keyword>
<gene>
    <name evidence="7" type="ORF">PBRA_006604</name>
    <name evidence="8" type="ORF">PLBR_LOCUS3094</name>
</gene>
<dbReference type="AlphaFoldDB" id="A0A0G4IT98"/>
<keyword evidence="8" id="KW-0496">Mitochondrion</keyword>
<evidence type="ECO:0000313" key="10">
    <source>
        <dbReference type="Proteomes" id="UP000290189"/>
    </source>
</evidence>
<comment type="subcellular location">
    <subcellularLocation>
        <location evidence="1">Nucleus</location>
    </subcellularLocation>
</comment>
<dbReference type="OrthoDB" id="511287at2759"/>
<evidence type="ECO:0000256" key="3">
    <source>
        <dbReference type="ARBA" id="ARBA00022491"/>
    </source>
</evidence>
<evidence type="ECO:0000313" key="8">
    <source>
        <dbReference type="EMBL" id="SPQ95879.1"/>
    </source>
</evidence>
<keyword evidence="3" id="KW-0678">Repressor</keyword>
<reference evidence="8 10" key="2">
    <citation type="submission" date="2018-03" db="EMBL/GenBank/DDBJ databases">
        <authorList>
            <person name="Fogelqvist J."/>
        </authorList>
    </citation>
    <scope>NUCLEOTIDE SEQUENCE [LARGE SCALE GENOMIC DNA]</scope>
</reference>
<organism evidence="7 9">
    <name type="scientific">Plasmodiophora brassicae</name>
    <name type="common">Clubroot disease agent</name>
    <dbReference type="NCBI Taxonomy" id="37360"/>
    <lineage>
        <taxon>Eukaryota</taxon>
        <taxon>Sar</taxon>
        <taxon>Rhizaria</taxon>
        <taxon>Endomyxa</taxon>
        <taxon>Phytomyxea</taxon>
        <taxon>Plasmodiophorida</taxon>
        <taxon>Plasmodiophoridae</taxon>
        <taxon>Plasmodiophora</taxon>
    </lineage>
</organism>
<dbReference type="Proteomes" id="UP000039324">
    <property type="component" value="Unassembled WGS sequence"/>
</dbReference>
<dbReference type="InterPro" id="IPR006942">
    <property type="entry name" value="TH1"/>
</dbReference>
<dbReference type="OMA" id="CHSEHTY"/>
<proteinExistence type="inferred from homology"/>
<geneLocation type="mitochondrion" evidence="8"/>
<evidence type="ECO:0000256" key="1">
    <source>
        <dbReference type="ARBA" id="ARBA00004123"/>
    </source>
</evidence>
<evidence type="ECO:0000313" key="7">
    <source>
        <dbReference type="EMBL" id="CEO98490.1"/>
    </source>
</evidence>
<dbReference type="PANTHER" id="PTHR12144:SF0">
    <property type="entry name" value="NEGATIVE ELONGATION FACTOR C_D"/>
    <property type="match status" value="1"/>
</dbReference>
<dbReference type="GO" id="GO:0003723">
    <property type="term" value="F:RNA binding"/>
    <property type="evidence" value="ECO:0007669"/>
    <property type="project" value="TreeGrafter"/>
</dbReference>
<dbReference type="EMBL" id="CDSF01000085">
    <property type="protein sequence ID" value="CEO98490.1"/>
    <property type="molecule type" value="Genomic_DNA"/>
</dbReference>
<dbReference type="Pfam" id="PF04858">
    <property type="entry name" value="TH1"/>
    <property type="match status" value="1"/>
</dbReference>
<dbReference type="EMBL" id="OVEO01000004">
    <property type="protein sequence ID" value="SPQ95879.1"/>
    <property type="molecule type" value="Genomic_DNA"/>
</dbReference>
<dbReference type="GO" id="GO:0032021">
    <property type="term" value="C:NELF complex"/>
    <property type="evidence" value="ECO:0007669"/>
    <property type="project" value="TreeGrafter"/>
</dbReference>
<name>A0A0G4IT98_PLABS</name>
<keyword evidence="5" id="KW-0804">Transcription</keyword>
<evidence type="ECO:0000256" key="2">
    <source>
        <dbReference type="ARBA" id="ARBA00005726"/>
    </source>
</evidence>
<evidence type="ECO:0000256" key="4">
    <source>
        <dbReference type="ARBA" id="ARBA00023015"/>
    </source>
</evidence>
<sequence>MATTTAAAAAAAARGPASSLSDVDTIMEPDVLSRLKAFISTGPGSQSERVKEAIRLLSTSYKGRAQMCNLLIRWIVDIMGEPEEDMQGLVMDHLKEMAVQQFDVTKADSIFSAPTKGEPEWLTCMIRDPSWRSVLYRLSQDHPNCLLLNFAIKKIGEDGHGSELAVSARSGDVKLSVFMNVLSEALTQIVCLTDRESFQRSLFELQRLCCQTQYTYLLAQFVLTALSRHPRTGFVWRHLHQSVSSYAVQHHGERIRSLDLLLTQAPRYPEIFKAVSAVQRGSRLTTTDIKHIYELFSGNNPPPISLLCTSYIIQPIIDALFDYTRPPLGPVHKQYYVSLLAYASCVRDNRAWFASQPTQAPVDETLVDKSRMSSTIAALNEVSSICQSKEFGFHLAENEQTLRQHLTLPICSTAIVQWIRLSLLSPAYYSTTYQSVCTPVFFRLLGYISSLHALQRPMVFDLLCSAFHLKTDLDDLAVIKFRKLILQVLIHLVHYGMLVEVTRMVADNVPRMDHSLVRFFVVQILQTTGPPYSATFAHCIFDIVSMPDATLAIKNDPESVVNVGGFARDVSSMGIADLKEHCDNWVAFASNS</sequence>